<evidence type="ECO:0000313" key="1">
    <source>
        <dbReference type="EMBL" id="KAJ1196764.1"/>
    </source>
</evidence>
<protein>
    <submittedName>
        <fullName evidence="1">Uncharacterized protein</fullName>
    </submittedName>
</protein>
<dbReference type="EMBL" id="JANPWB010000003">
    <property type="protein sequence ID" value="KAJ1196764.1"/>
    <property type="molecule type" value="Genomic_DNA"/>
</dbReference>
<dbReference type="AlphaFoldDB" id="A0AAV7V9L1"/>
<organism evidence="1 2">
    <name type="scientific">Pleurodeles waltl</name>
    <name type="common">Iberian ribbed newt</name>
    <dbReference type="NCBI Taxonomy" id="8319"/>
    <lineage>
        <taxon>Eukaryota</taxon>
        <taxon>Metazoa</taxon>
        <taxon>Chordata</taxon>
        <taxon>Craniata</taxon>
        <taxon>Vertebrata</taxon>
        <taxon>Euteleostomi</taxon>
        <taxon>Amphibia</taxon>
        <taxon>Batrachia</taxon>
        <taxon>Caudata</taxon>
        <taxon>Salamandroidea</taxon>
        <taxon>Salamandridae</taxon>
        <taxon>Pleurodelinae</taxon>
        <taxon>Pleurodeles</taxon>
    </lineage>
</organism>
<name>A0AAV7V9L1_PLEWA</name>
<sequence length="101" mass="11056">MLLQHLAWHPIRGEPFSRPEALTWIGHTSLEVVILTEPGTEAWSCVLQPCVISTYSQAAPLTKAALCGRKYLGPSVILTVTLECFHELIRPLGAVLVHSSP</sequence>
<reference evidence="1" key="1">
    <citation type="journal article" date="2022" name="bioRxiv">
        <title>Sequencing and chromosome-scale assembly of the giantPleurodeles waltlgenome.</title>
        <authorList>
            <person name="Brown T."/>
            <person name="Elewa A."/>
            <person name="Iarovenko S."/>
            <person name="Subramanian E."/>
            <person name="Araus A.J."/>
            <person name="Petzold A."/>
            <person name="Susuki M."/>
            <person name="Suzuki K.-i.T."/>
            <person name="Hayashi T."/>
            <person name="Toyoda A."/>
            <person name="Oliveira C."/>
            <person name="Osipova E."/>
            <person name="Leigh N.D."/>
            <person name="Simon A."/>
            <person name="Yun M.H."/>
        </authorList>
    </citation>
    <scope>NUCLEOTIDE SEQUENCE</scope>
    <source>
        <strain evidence="1">20211129_DDA</strain>
        <tissue evidence="1">Liver</tissue>
    </source>
</reference>
<comment type="caution">
    <text evidence="1">The sequence shown here is derived from an EMBL/GenBank/DDBJ whole genome shotgun (WGS) entry which is preliminary data.</text>
</comment>
<evidence type="ECO:0000313" key="2">
    <source>
        <dbReference type="Proteomes" id="UP001066276"/>
    </source>
</evidence>
<proteinExistence type="predicted"/>
<dbReference type="Proteomes" id="UP001066276">
    <property type="component" value="Chromosome 2_1"/>
</dbReference>
<accession>A0AAV7V9L1</accession>
<gene>
    <name evidence="1" type="ORF">NDU88_000629</name>
</gene>
<keyword evidence="2" id="KW-1185">Reference proteome</keyword>